<evidence type="ECO:0008006" key="4">
    <source>
        <dbReference type="Google" id="ProtNLM"/>
    </source>
</evidence>
<evidence type="ECO:0000313" key="2">
    <source>
        <dbReference type="EMBL" id="MBE9463521.1"/>
    </source>
</evidence>
<protein>
    <recommendedName>
        <fullName evidence="4">Alpha-L-rhamnosidase six-hairpin glycosidase domain-containing protein</fullName>
    </recommendedName>
</protein>
<accession>A0ABR9WGP5</accession>
<organism evidence="2 3">
    <name type="scientific">Dyadobacter subterraneus</name>
    <dbReference type="NCBI Taxonomy" id="2773304"/>
    <lineage>
        <taxon>Bacteria</taxon>
        <taxon>Pseudomonadati</taxon>
        <taxon>Bacteroidota</taxon>
        <taxon>Cytophagia</taxon>
        <taxon>Cytophagales</taxon>
        <taxon>Spirosomataceae</taxon>
        <taxon>Dyadobacter</taxon>
    </lineage>
</organism>
<dbReference type="Gene3D" id="2.130.10.10">
    <property type="entry name" value="YVTN repeat-like/Quinoprotein amine dehydrogenase"/>
    <property type="match status" value="1"/>
</dbReference>
<dbReference type="EMBL" id="JACYGY010000001">
    <property type="protein sequence ID" value="MBE9463521.1"/>
    <property type="molecule type" value="Genomic_DNA"/>
</dbReference>
<feature type="signal peptide" evidence="1">
    <location>
        <begin position="1"/>
        <end position="22"/>
    </location>
</feature>
<reference evidence="3" key="1">
    <citation type="submission" date="2023-07" db="EMBL/GenBank/DDBJ databases">
        <title>Dyadobacter sp. nov 'subterranea' isolated from contaminted grondwater.</title>
        <authorList>
            <person name="Szabo I."/>
            <person name="Al-Omari J."/>
            <person name="Szerdahelyi S.G."/>
            <person name="Rado J."/>
        </authorList>
    </citation>
    <scope>NUCLEOTIDE SEQUENCE [LARGE SCALE GENOMIC DNA]</scope>
    <source>
        <strain evidence="3">UP-52</strain>
    </source>
</reference>
<dbReference type="Proteomes" id="UP000634134">
    <property type="component" value="Unassembled WGS sequence"/>
</dbReference>
<comment type="caution">
    <text evidence="2">The sequence shown here is derived from an EMBL/GenBank/DDBJ whole genome shotgun (WGS) entry which is preliminary data.</text>
</comment>
<dbReference type="RefSeq" id="WP_194121648.1">
    <property type="nucleotide sequence ID" value="NZ_JACYGY010000001.1"/>
</dbReference>
<name>A0ABR9WGP5_9BACT</name>
<sequence>MRKRITFLCVGLLSLILQDLSAQITPYKDKSYLQDYSVKYYLTDSTISLANVKTDRNGIVYIVSSKGILKPDAGKFQYPGTLKPDKSYKPLLDRHIKDISLYNNQLVYLDSVAVFSNAFAGSWLTNHGLPRASILCTGPDFTSVVSDGKNVKIFNGKKLFWEGNAGTETLLDIKYDAVRNRYLFLSNNSVQYLLPGEKELKTGFKSSDLTCFDIDKNQVFIGTKNGYQILDAVKFNVIKPLSAKLPVSALTQIHSIKGKLWFGSNLGAFMLREDGKFNYYFGERWLPSNQVVAISQGENGNILILTNKGLAEIHFDPMTLEKKALVYEKQVRERHIRYGFNSDIASIVKGDLSTAQTGQRDSDNLWTSMYLVSQLFRYKVTGSQEALQNCLESFEAMERLFDITGIQGFFARGFEHRGYHKFSNVPWDGGMTNGWVHAKDPEWDWRGTTSSDQTVGQMFTLTLMAELMDGPVKQRAIKRMDELMTNIIKNDWYLIDFDGKPTLWAKWNPAYVNGFGKNIGDRKLNSSNIIGFLQAAYHFTGKPIYKQKAYELMNKYGYLENLTRPMADIGQADSSAGDWAKMLSEGWNHSDDEMYFLAYWCLYPYAFDQNLKEKYRVAIRQHWELERPEKDGLWNLCYAMTGAKAFDLNETIWYLKEFPLDMIEWKTLNSHRKDIELIAPNFRGQTTKEVLPPDERPELKHNRNLFKLDAETNGNTELSAGDSFLLPYWMGRYLGVISAGQSR</sequence>
<evidence type="ECO:0000256" key="1">
    <source>
        <dbReference type="SAM" id="SignalP"/>
    </source>
</evidence>
<gene>
    <name evidence="2" type="ORF">IEE83_16660</name>
</gene>
<keyword evidence="1" id="KW-0732">Signal</keyword>
<feature type="chain" id="PRO_5046974552" description="Alpha-L-rhamnosidase six-hairpin glycosidase domain-containing protein" evidence="1">
    <location>
        <begin position="23"/>
        <end position="743"/>
    </location>
</feature>
<proteinExistence type="predicted"/>
<evidence type="ECO:0000313" key="3">
    <source>
        <dbReference type="Proteomes" id="UP000634134"/>
    </source>
</evidence>
<dbReference type="InterPro" id="IPR015943">
    <property type="entry name" value="WD40/YVTN_repeat-like_dom_sf"/>
</dbReference>
<keyword evidence="3" id="KW-1185">Reference proteome</keyword>